<protein>
    <submittedName>
        <fullName evidence="1">Uncharacterized protein</fullName>
    </submittedName>
</protein>
<evidence type="ECO:0000313" key="2">
    <source>
        <dbReference type="Proteomes" id="UP001321473"/>
    </source>
</evidence>
<dbReference type="Proteomes" id="UP001321473">
    <property type="component" value="Unassembled WGS sequence"/>
</dbReference>
<accession>A0AAQ4FHP9</accession>
<gene>
    <name evidence="1" type="ORF">V5799_007400</name>
</gene>
<proteinExistence type="predicted"/>
<organism evidence="1 2">
    <name type="scientific">Amblyomma americanum</name>
    <name type="common">Lone star tick</name>
    <dbReference type="NCBI Taxonomy" id="6943"/>
    <lineage>
        <taxon>Eukaryota</taxon>
        <taxon>Metazoa</taxon>
        <taxon>Ecdysozoa</taxon>
        <taxon>Arthropoda</taxon>
        <taxon>Chelicerata</taxon>
        <taxon>Arachnida</taxon>
        <taxon>Acari</taxon>
        <taxon>Parasitiformes</taxon>
        <taxon>Ixodida</taxon>
        <taxon>Ixodoidea</taxon>
        <taxon>Ixodidae</taxon>
        <taxon>Amblyomminae</taxon>
        <taxon>Amblyomma</taxon>
    </lineage>
</organism>
<keyword evidence="2" id="KW-1185">Reference proteome</keyword>
<dbReference type="EMBL" id="JARKHS020002872">
    <property type="protein sequence ID" value="KAK8786231.1"/>
    <property type="molecule type" value="Genomic_DNA"/>
</dbReference>
<evidence type="ECO:0000313" key="1">
    <source>
        <dbReference type="EMBL" id="KAK8786231.1"/>
    </source>
</evidence>
<sequence length="115" mass="12588">MLLPPAKNAELSEASTILHRNMCTRKPRSRLGKCKLGSLVLSGAWMPNQGIPFLPCTCCCLPPKTLNFRELLIAITSVIATLALHYGVQCDMAPDESAALTTSPPQSCLDTEMWW</sequence>
<comment type="caution">
    <text evidence="1">The sequence shown here is derived from an EMBL/GenBank/DDBJ whole genome shotgun (WGS) entry which is preliminary data.</text>
</comment>
<reference evidence="1 2" key="1">
    <citation type="journal article" date="2023" name="Arcadia Sci">
        <title>De novo assembly of a long-read Amblyomma americanum tick genome.</title>
        <authorList>
            <person name="Chou S."/>
            <person name="Poskanzer K.E."/>
            <person name="Rollins M."/>
            <person name="Thuy-Boun P.S."/>
        </authorList>
    </citation>
    <scope>NUCLEOTIDE SEQUENCE [LARGE SCALE GENOMIC DNA]</scope>
    <source>
        <strain evidence="1">F_SG_1</strain>
        <tissue evidence="1">Salivary glands</tissue>
    </source>
</reference>
<dbReference type="AlphaFoldDB" id="A0AAQ4FHP9"/>
<name>A0AAQ4FHP9_AMBAM</name>